<evidence type="ECO:0000256" key="1">
    <source>
        <dbReference type="SAM" id="Phobius"/>
    </source>
</evidence>
<dbReference type="AlphaFoldDB" id="A0A6I1MMU9"/>
<keyword evidence="3" id="KW-1185">Reference proteome</keyword>
<reference evidence="2 3" key="1">
    <citation type="submission" date="2019-10" db="EMBL/GenBank/DDBJ databases">
        <title>The Genome Sequence of Clostridium tarantellae Isolated from Fish Brain.</title>
        <authorList>
            <person name="Bano L."/>
            <person name="Kiel M."/>
            <person name="Sales G."/>
            <person name="Doxey A.C."/>
            <person name="Mansfield M.J."/>
            <person name="Schiavone M."/>
            <person name="Rossetto O."/>
            <person name="Pirazzini M."/>
            <person name="Dobrindt U."/>
            <person name="Montecucco C."/>
        </authorList>
    </citation>
    <scope>NUCLEOTIDE SEQUENCE [LARGE SCALE GENOMIC DNA]</scope>
    <source>
        <strain evidence="2 3">DSM 3997</strain>
    </source>
</reference>
<dbReference type="PANTHER" id="PTHR37305">
    <property type="entry name" value="INTEGRAL MEMBRANE PROTEIN-RELATED"/>
    <property type="match status" value="1"/>
</dbReference>
<gene>
    <name evidence="2" type="ORF">GBZ86_07355</name>
</gene>
<dbReference type="GO" id="GO:0005886">
    <property type="term" value="C:plasma membrane"/>
    <property type="evidence" value="ECO:0007669"/>
    <property type="project" value="UniProtKB-SubCell"/>
</dbReference>
<proteinExistence type="predicted"/>
<comment type="caution">
    <text evidence="2">The sequence shown here is derived from an EMBL/GenBank/DDBJ whole genome shotgun (WGS) entry which is preliminary data.</text>
</comment>
<sequence>MVNLLKSHLFILRKSRTYKNAFIILTCIIIFTTIVSFSEENGSIMLSAVMKNNRLYGFHIGNLLEFQGYLNIFRAALGLSLFIAIIIFFLVGDLVISPYNNGMLKNTICYGHNRYKIYLSNVISLLIGTILLALFTLITSMVVLSLFFNYGNPISKEEVITMIKIIPIWLLILCAICSFYALIATIIKSKATVATGGALFITLVSFLLFNALSDVTRSRIPIYMLGDLCGYVRYDSSLLIFGVNSLMIIVVSTIIGAMIFKIQEVK</sequence>
<dbReference type="RefSeq" id="WP_152889221.1">
    <property type="nucleotide sequence ID" value="NZ_WHJC01000081.1"/>
</dbReference>
<dbReference type="GO" id="GO:0140359">
    <property type="term" value="F:ABC-type transporter activity"/>
    <property type="evidence" value="ECO:0007669"/>
    <property type="project" value="InterPro"/>
</dbReference>
<feature type="transmembrane region" description="Helical" evidence="1">
    <location>
        <begin position="21"/>
        <end position="38"/>
    </location>
</feature>
<dbReference type="EMBL" id="WHJC01000081">
    <property type="protein sequence ID" value="MPQ43572.1"/>
    <property type="molecule type" value="Genomic_DNA"/>
</dbReference>
<feature type="transmembrane region" description="Helical" evidence="1">
    <location>
        <begin position="194"/>
        <end position="212"/>
    </location>
</feature>
<dbReference type="OrthoDB" id="1701857at2"/>
<feature type="transmembrane region" description="Helical" evidence="1">
    <location>
        <begin position="168"/>
        <end position="187"/>
    </location>
</feature>
<dbReference type="Proteomes" id="UP000430345">
    <property type="component" value="Unassembled WGS sequence"/>
</dbReference>
<feature type="transmembrane region" description="Helical" evidence="1">
    <location>
        <begin position="72"/>
        <end position="96"/>
    </location>
</feature>
<feature type="transmembrane region" description="Helical" evidence="1">
    <location>
        <begin position="238"/>
        <end position="260"/>
    </location>
</feature>
<name>A0A6I1MMU9_9CLOT</name>
<evidence type="ECO:0000313" key="3">
    <source>
        <dbReference type="Proteomes" id="UP000430345"/>
    </source>
</evidence>
<organism evidence="2 3">
    <name type="scientific">Clostridium tarantellae</name>
    <dbReference type="NCBI Taxonomy" id="39493"/>
    <lineage>
        <taxon>Bacteria</taxon>
        <taxon>Bacillati</taxon>
        <taxon>Bacillota</taxon>
        <taxon>Clostridia</taxon>
        <taxon>Eubacteriales</taxon>
        <taxon>Clostridiaceae</taxon>
        <taxon>Clostridium</taxon>
    </lineage>
</organism>
<feature type="transmembrane region" description="Helical" evidence="1">
    <location>
        <begin position="117"/>
        <end position="148"/>
    </location>
</feature>
<keyword evidence="1" id="KW-0812">Transmembrane</keyword>
<keyword evidence="1" id="KW-1133">Transmembrane helix</keyword>
<accession>A0A6I1MMU9</accession>
<keyword evidence="1" id="KW-0472">Membrane</keyword>
<evidence type="ECO:0000313" key="2">
    <source>
        <dbReference type="EMBL" id="MPQ43572.1"/>
    </source>
</evidence>
<dbReference type="PANTHER" id="PTHR37305:SF1">
    <property type="entry name" value="MEMBRANE PROTEIN"/>
    <property type="match status" value="1"/>
</dbReference>
<protein>
    <submittedName>
        <fullName evidence="2">ABC transporter permease subunit</fullName>
    </submittedName>
</protein>